<feature type="domain" description="Histidine-specific methyltransferase SAM-dependent" evidence="3">
    <location>
        <begin position="82"/>
        <end position="381"/>
    </location>
</feature>
<organism evidence="4 5">
    <name type="scientific">Acidiferrobacter thiooxydans</name>
    <dbReference type="NCBI Taxonomy" id="163359"/>
    <lineage>
        <taxon>Bacteria</taxon>
        <taxon>Pseudomonadati</taxon>
        <taxon>Pseudomonadota</taxon>
        <taxon>Gammaproteobacteria</taxon>
        <taxon>Acidiferrobacterales</taxon>
        <taxon>Acidiferrobacteraceae</taxon>
        <taxon>Acidiferrobacter</taxon>
    </lineage>
</organism>
<dbReference type="SUPFAM" id="SSF53335">
    <property type="entry name" value="S-adenosyl-L-methionine-dependent methyltransferases"/>
    <property type="match status" value="1"/>
</dbReference>
<dbReference type="GO" id="GO:0008168">
    <property type="term" value="F:methyltransferase activity"/>
    <property type="evidence" value="ECO:0007669"/>
    <property type="project" value="UniProtKB-KW"/>
</dbReference>
<dbReference type="InterPro" id="IPR051128">
    <property type="entry name" value="EgtD_Methyltrsf_superfamily"/>
</dbReference>
<reference evidence="4 5" key="1">
    <citation type="submission" date="2018-02" db="EMBL/GenBank/DDBJ databases">
        <title>Insights into the biology of acidophilic members of the Acidiferrobacteraceae family derived from comparative genomic analyses.</title>
        <authorList>
            <person name="Issotta F."/>
            <person name="Thyssen C."/>
            <person name="Mena C."/>
            <person name="Moya A."/>
            <person name="Bellenberg S."/>
            <person name="Sproer C."/>
            <person name="Covarrubias P.C."/>
            <person name="Sand W."/>
            <person name="Quatrini R."/>
            <person name="Vera M."/>
        </authorList>
    </citation>
    <scope>NUCLEOTIDE SEQUENCE [LARGE SCALE GENOMIC DNA]</scope>
    <source>
        <strain evidence="5">m-1</strain>
    </source>
</reference>
<dbReference type="GO" id="GO:0032259">
    <property type="term" value="P:methylation"/>
    <property type="evidence" value="ECO:0007669"/>
    <property type="project" value="UniProtKB-KW"/>
</dbReference>
<name>A0A368HCA3_9GAMM</name>
<dbReference type="PANTHER" id="PTHR43397">
    <property type="entry name" value="ERGOTHIONEINE BIOSYNTHESIS PROTEIN 1"/>
    <property type="match status" value="1"/>
</dbReference>
<dbReference type="InterPro" id="IPR029063">
    <property type="entry name" value="SAM-dependent_MTases_sf"/>
</dbReference>
<keyword evidence="2 4" id="KW-0808">Transferase</keyword>
<protein>
    <submittedName>
        <fullName evidence="4">L-histidine N(Alpha)-methyltransferase</fullName>
    </submittedName>
</protein>
<dbReference type="Proteomes" id="UP000253250">
    <property type="component" value="Unassembled WGS sequence"/>
</dbReference>
<accession>A0A368HCA3</accession>
<proteinExistence type="predicted"/>
<dbReference type="AlphaFoldDB" id="A0A368HCA3"/>
<dbReference type="PANTHER" id="PTHR43397:SF1">
    <property type="entry name" value="ERGOTHIONEINE BIOSYNTHESIS PROTEIN 1"/>
    <property type="match status" value="1"/>
</dbReference>
<dbReference type="NCBIfam" id="TIGR03438">
    <property type="entry name" value="egtD_ergothio"/>
    <property type="match status" value="1"/>
</dbReference>
<keyword evidence="5" id="KW-1185">Reference proteome</keyword>
<keyword evidence="1 4" id="KW-0489">Methyltransferase</keyword>
<sequence length="384" mass="42860">MRRKGPMVGRRADRSVRDAATMGSGRRGIINGTITVRSQGGAMEQDMQSLEDFDVGREAWPMAGISLVHLPGATHASGLDGDARRGLSRNPKQLPAKYFYDRRGSLLFERICATPEYYPTRTESALLARHACGILDQVAPGTLVEIGSGSSVKTNHFFVACERAGRYVRYQPFDVCDEALRAAAARLKRRYSWLEMELLVGDYAVDLPALPHSRGPRLFLFLGGTIGNLSHDEAVTFLTALRATMHAEDYLLLGFDRIKDKRILDAAYNDAHGYTAQFNMNLLRVLNTRLGADFDERRFMHVAFFNEHKGQVEMHLRARSMHTVTLARIGLVASFARDETILTEISRKFTPEGMRALLETAGFGWCRHEESDNGYFSLVLAAPA</sequence>
<dbReference type="Pfam" id="PF10017">
    <property type="entry name" value="Methyltransf_33"/>
    <property type="match status" value="1"/>
</dbReference>
<comment type="caution">
    <text evidence="4">The sequence shown here is derived from an EMBL/GenBank/DDBJ whole genome shotgun (WGS) entry which is preliminary data.</text>
</comment>
<evidence type="ECO:0000313" key="5">
    <source>
        <dbReference type="Proteomes" id="UP000253250"/>
    </source>
</evidence>
<dbReference type="InterPro" id="IPR019257">
    <property type="entry name" value="MeTrfase_dom"/>
</dbReference>
<dbReference type="EMBL" id="PSYR01000002">
    <property type="protein sequence ID" value="RCN56063.1"/>
    <property type="molecule type" value="Genomic_DNA"/>
</dbReference>
<dbReference type="Gene3D" id="3.40.50.150">
    <property type="entry name" value="Vaccinia Virus protein VP39"/>
    <property type="match status" value="1"/>
</dbReference>
<dbReference type="OrthoDB" id="5289726at2"/>
<dbReference type="InterPro" id="IPR035094">
    <property type="entry name" value="EgtD"/>
</dbReference>
<evidence type="ECO:0000256" key="1">
    <source>
        <dbReference type="ARBA" id="ARBA00022603"/>
    </source>
</evidence>
<gene>
    <name evidence="4" type="primary">egtD</name>
    <name evidence="4" type="ORF">C4900_09290</name>
</gene>
<evidence type="ECO:0000313" key="4">
    <source>
        <dbReference type="EMBL" id="RCN56063.1"/>
    </source>
</evidence>
<evidence type="ECO:0000256" key="2">
    <source>
        <dbReference type="ARBA" id="ARBA00022679"/>
    </source>
</evidence>
<evidence type="ECO:0000259" key="3">
    <source>
        <dbReference type="Pfam" id="PF10017"/>
    </source>
</evidence>